<protein>
    <submittedName>
        <fullName evidence="9">Antioxidant, AhpC/TSA family</fullName>
    </submittedName>
</protein>
<evidence type="ECO:0000256" key="4">
    <source>
        <dbReference type="ARBA" id="ARBA00023157"/>
    </source>
</evidence>
<dbReference type="GO" id="GO:0016491">
    <property type="term" value="F:oxidoreductase activity"/>
    <property type="evidence" value="ECO:0007669"/>
    <property type="project" value="InterPro"/>
</dbReference>
<dbReference type="eggNOG" id="COG0526">
    <property type="taxonomic scope" value="Bacteria"/>
</dbReference>
<evidence type="ECO:0000313" key="10">
    <source>
        <dbReference type="Proteomes" id="UP000000214"/>
    </source>
</evidence>
<proteinExistence type="predicted"/>
<evidence type="ECO:0000256" key="7">
    <source>
        <dbReference type="SAM" id="SignalP"/>
    </source>
</evidence>
<keyword evidence="4" id="KW-1015">Disulfide bond</keyword>
<keyword evidence="3" id="KW-0735">Signal-anchor</keyword>
<feature type="chain" id="PRO_5038607100" evidence="7">
    <location>
        <begin position="21"/>
        <end position="218"/>
    </location>
</feature>
<evidence type="ECO:0000256" key="3">
    <source>
        <dbReference type="ARBA" id="ARBA00022968"/>
    </source>
</evidence>
<dbReference type="RefSeq" id="WP_015071574.1">
    <property type="nucleotide sequence ID" value="NC_019395.1"/>
</dbReference>
<comment type="subcellular location">
    <subcellularLocation>
        <location evidence="1">Cell envelope</location>
    </subcellularLocation>
</comment>
<dbReference type="InterPro" id="IPR013766">
    <property type="entry name" value="Thioredoxin_domain"/>
</dbReference>
<evidence type="ECO:0000256" key="1">
    <source>
        <dbReference type="ARBA" id="ARBA00004196"/>
    </source>
</evidence>
<dbReference type="AlphaFoldDB" id="K7S7U5"/>
<dbReference type="EMBL" id="CP003493">
    <property type="protein sequence ID" value="AFV90677.1"/>
    <property type="molecule type" value="Genomic_DNA"/>
</dbReference>
<dbReference type="Pfam" id="PF08534">
    <property type="entry name" value="Redoxin"/>
    <property type="match status" value="1"/>
</dbReference>
<sequence>MRRRGLNARLAGAVAICWLAGGCTTSSPGAAESAGAGAADASAARASAGLASCTTGASDRSSATGATSGTRSGRAVAGSPLPALTLACIGGAPQMPVRAALAGKPHVINLWASWCRPCRAEAPMMATVSRELDGKVGFLGIDYGEQSTDDGIGFAAAAGWGYPQLQDPDAATKSAWGITGLPVTLLVGADGTVVRRLDGAWTSPDQLRRAVRESLEVS</sequence>
<keyword evidence="3" id="KW-0812">Transmembrane</keyword>
<feature type="domain" description="Thioredoxin" evidence="8">
    <location>
        <begin position="75"/>
        <end position="216"/>
    </location>
</feature>
<dbReference type="PROSITE" id="PS51352">
    <property type="entry name" value="THIOREDOXIN_2"/>
    <property type="match status" value="1"/>
</dbReference>
<evidence type="ECO:0000259" key="8">
    <source>
        <dbReference type="PROSITE" id="PS51352"/>
    </source>
</evidence>
<keyword evidence="5" id="KW-0676">Redox-active center</keyword>
<dbReference type="InterPro" id="IPR013740">
    <property type="entry name" value="Redoxin"/>
</dbReference>
<reference evidence="9 10" key="1">
    <citation type="journal article" date="2012" name="BMC Genomics">
        <title>The genome sequence of Propionibacterium acidipropionici provides insights into its biotechnological and industrial potential.</title>
        <authorList>
            <person name="Parizzi L.P."/>
            <person name="Grassi M.C."/>
            <person name="Llerena L.A."/>
            <person name="Carazzolle M.F."/>
            <person name="Queiroz V.L."/>
            <person name="Lunardi I."/>
            <person name="Zeidler A.F."/>
            <person name="Teixeira P.J."/>
            <person name="Mieczkowski P."/>
            <person name="Rincones J."/>
            <person name="Pereira G.A."/>
        </authorList>
    </citation>
    <scope>NUCLEOTIDE SEQUENCE [LARGE SCALE GENOMIC DNA]</scope>
    <source>
        <strain evidence="10">ATCC 4875 / DSM 20272 / JCM 6432 / NBRC 12425 / NCIMB 8070</strain>
    </source>
</reference>
<dbReference type="HOGENOM" id="CLU_042529_11_1_11"/>
<keyword evidence="7" id="KW-0732">Signal</keyword>
<evidence type="ECO:0000313" key="9">
    <source>
        <dbReference type="EMBL" id="AFV90677.1"/>
    </source>
</evidence>
<evidence type="ECO:0000256" key="6">
    <source>
        <dbReference type="SAM" id="MobiDB-lite"/>
    </source>
</evidence>
<dbReference type="PATRIC" id="fig|1171373.8.peg.2862"/>
<dbReference type="GO" id="GO:0030313">
    <property type="term" value="C:cell envelope"/>
    <property type="evidence" value="ECO:0007669"/>
    <property type="project" value="UniProtKB-SubCell"/>
</dbReference>
<dbReference type="PANTHER" id="PTHR42852">
    <property type="entry name" value="THIOL:DISULFIDE INTERCHANGE PROTEIN DSBE"/>
    <property type="match status" value="1"/>
</dbReference>
<dbReference type="CDD" id="cd02966">
    <property type="entry name" value="TlpA_like_family"/>
    <property type="match status" value="1"/>
</dbReference>
<evidence type="ECO:0000256" key="2">
    <source>
        <dbReference type="ARBA" id="ARBA00022748"/>
    </source>
</evidence>
<evidence type="ECO:0000256" key="5">
    <source>
        <dbReference type="ARBA" id="ARBA00023284"/>
    </source>
</evidence>
<dbReference type="InterPro" id="IPR050553">
    <property type="entry name" value="Thioredoxin_ResA/DsbE_sf"/>
</dbReference>
<dbReference type="PROSITE" id="PS51257">
    <property type="entry name" value="PROKAR_LIPOPROTEIN"/>
    <property type="match status" value="1"/>
</dbReference>
<dbReference type="STRING" id="1171373.PACID_29110"/>
<gene>
    <name evidence="9" type="ordered locus">PACID_29110</name>
</gene>
<dbReference type="SUPFAM" id="SSF52833">
    <property type="entry name" value="Thioredoxin-like"/>
    <property type="match status" value="1"/>
</dbReference>
<dbReference type="Gene3D" id="3.40.30.10">
    <property type="entry name" value="Glutaredoxin"/>
    <property type="match status" value="1"/>
</dbReference>
<dbReference type="KEGG" id="pbo:PACID_29110"/>
<feature type="region of interest" description="Disordered" evidence="6">
    <location>
        <begin position="53"/>
        <end position="76"/>
    </location>
</feature>
<dbReference type="GO" id="GO:0017004">
    <property type="term" value="P:cytochrome complex assembly"/>
    <property type="evidence" value="ECO:0007669"/>
    <property type="project" value="UniProtKB-KW"/>
</dbReference>
<dbReference type="InterPro" id="IPR036249">
    <property type="entry name" value="Thioredoxin-like_sf"/>
</dbReference>
<feature type="signal peptide" evidence="7">
    <location>
        <begin position="1"/>
        <end position="20"/>
    </location>
</feature>
<name>K7S7U5_ACIA4</name>
<dbReference type="Proteomes" id="UP000000214">
    <property type="component" value="Chromosome"/>
</dbReference>
<dbReference type="PANTHER" id="PTHR42852:SF6">
    <property type="entry name" value="THIOL:DISULFIDE INTERCHANGE PROTEIN DSBE"/>
    <property type="match status" value="1"/>
</dbReference>
<organism evidence="9 10">
    <name type="scientific">Acidipropionibacterium acidipropionici (strain ATCC 4875 / DSM 20272 / JCM 6432 / NBRC 12425 / NCIMB 8070 / 4)</name>
    <name type="common">Propionibacterium acidipropionici</name>
    <dbReference type="NCBI Taxonomy" id="1171373"/>
    <lineage>
        <taxon>Bacteria</taxon>
        <taxon>Bacillati</taxon>
        <taxon>Actinomycetota</taxon>
        <taxon>Actinomycetes</taxon>
        <taxon>Propionibacteriales</taxon>
        <taxon>Propionibacteriaceae</taxon>
        <taxon>Acidipropionibacterium</taxon>
    </lineage>
</organism>
<accession>K7S7U5</accession>
<keyword evidence="2" id="KW-0201">Cytochrome c-type biogenesis</keyword>
<feature type="compositionally biased region" description="Low complexity" evidence="6">
    <location>
        <begin position="53"/>
        <end position="75"/>
    </location>
</feature>